<evidence type="ECO:0000313" key="5">
    <source>
        <dbReference type="Proteomes" id="UP001608902"/>
    </source>
</evidence>
<feature type="repeat" description="HEAT" evidence="2">
    <location>
        <begin position="368"/>
        <end position="406"/>
    </location>
</feature>
<evidence type="ECO:0000313" key="4">
    <source>
        <dbReference type="EMBL" id="MFH4974097.1"/>
    </source>
</evidence>
<evidence type="ECO:0008006" key="6">
    <source>
        <dbReference type="Google" id="ProtNLM"/>
    </source>
</evidence>
<feature type="region of interest" description="Disordered" evidence="3">
    <location>
        <begin position="161"/>
        <end position="185"/>
    </location>
</feature>
<dbReference type="Proteomes" id="UP001608902">
    <property type="component" value="Unassembled WGS sequence"/>
</dbReference>
<dbReference type="PANTHER" id="PTHR10648">
    <property type="entry name" value="SERINE/THREONINE-PROTEIN PHOSPHATASE PP2A 65 KDA REGULATORY SUBUNIT"/>
    <property type="match status" value="1"/>
</dbReference>
<protein>
    <recommendedName>
        <fullName evidence="6">Serine/threonine-protein phosphatase 4 regulatory subunit 1</fullName>
    </recommendedName>
</protein>
<dbReference type="PROSITE" id="PS50077">
    <property type="entry name" value="HEAT_REPEAT"/>
    <property type="match status" value="1"/>
</dbReference>
<feature type="compositionally biased region" description="Polar residues" evidence="3">
    <location>
        <begin position="173"/>
        <end position="185"/>
    </location>
</feature>
<reference evidence="4 5" key="1">
    <citation type="submission" date="2024-08" db="EMBL/GenBank/DDBJ databases">
        <title>Gnathostoma spinigerum genome.</title>
        <authorList>
            <person name="Gonzalez-Bertolin B."/>
            <person name="Monzon S."/>
            <person name="Zaballos A."/>
            <person name="Jimenez P."/>
            <person name="Dekumyoy P."/>
            <person name="Varona S."/>
            <person name="Cuesta I."/>
            <person name="Sumanam S."/>
            <person name="Adisakwattana P."/>
            <person name="Gasser R.B."/>
            <person name="Hernandez-Gonzalez A."/>
            <person name="Young N.D."/>
            <person name="Perteguer M.J."/>
        </authorList>
    </citation>
    <scope>NUCLEOTIDE SEQUENCE [LARGE SCALE GENOMIC DNA]</scope>
    <source>
        <strain evidence="4">AL3</strain>
        <tissue evidence="4">Liver</tissue>
    </source>
</reference>
<evidence type="ECO:0000256" key="3">
    <source>
        <dbReference type="SAM" id="MobiDB-lite"/>
    </source>
</evidence>
<dbReference type="Gene3D" id="1.25.10.10">
    <property type="entry name" value="Leucine-rich Repeat Variant"/>
    <property type="match status" value="1"/>
</dbReference>
<sequence>MFKVVCVGYQRLGHFIATFADSSQTGLEVCNGRLVFIEKPISASSSCSFPNNDGLTECNEKLEVEDEFDALPPHAVLPKVEAHETTPRTSSPPIAEDPMLNELTGLLDSWTSDISRRTARNAHSSILDELNGPGGAAAYCSTHNDLSKLGVDDDDFMDEEVEEENGEDAQQLEKGSTKVSTSQQTDDDFNTLTYWSNEPLLGQSDELHYGSCGSKRSTVDVSVYFERSLCAVYKNSAVACNIESLEGKDHNDHLQPEDEITPVIDDETLMDDVPDSELERTFVVKRAARLAHLDDSDEEFGELSDDDTEDVIESNAVLEQNIVPQDLLDSYVHMLSPNSSEQIDISRHCAHSFPAVAFTLGRRNWYCLKGIYKKLASDMQWRVRQSLASSMHEVAAIIGSENTDQHLVPIFEQFMRDIEDVKVGLLKHLFEFFQLVTPSTRRKLLSVLANFLHSDTDNERNWRFRREFTRQCILLCDLYNVEDVNTYLAAIALTLANDRISDVRKEAATLLAHILGKFVAKEWHDDSSPCDELSMPVTGKFVADIVNGFCRSKNWQRRQTFTVFCERAFRLGDLTPKQFSLLLLNDLIRLSNDPVANVRLSFIRAISATQKDILFTQHDYSVSVRRSIQLLVEDADMDCRREARLALGMIDTENVIDVQKRGERLREQEEVLMMQWHTAENCDTSVISRS</sequence>
<accession>A0ABD6E4X1</accession>
<dbReference type="InterPro" id="IPR051023">
    <property type="entry name" value="PP2A_Regulatory_Subunit_A"/>
</dbReference>
<dbReference type="InterPro" id="IPR021133">
    <property type="entry name" value="HEAT_type_2"/>
</dbReference>
<keyword evidence="1" id="KW-0677">Repeat</keyword>
<dbReference type="InterPro" id="IPR016024">
    <property type="entry name" value="ARM-type_fold"/>
</dbReference>
<organism evidence="4 5">
    <name type="scientific">Gnathostoma spinigerum</name>
    <dbReference type="NCBI Taxonomy" id="75299"/>
    <lineage>
        <taxon>Eukaryota</taxon>
        <taxon>Metazoa</taxon>
        <taxon>Ecdysozoa</taxon>
        <taxon>Nematoda</taxon>
        <taxon>Chromadorea</taxon>
        <taxon>Rhabditida</taxon>
        <taxon>Spirurina</taxon>
        <taxon>Gnathostomatomorpha</taxon>
        <taxon>Gnathostomatoidea</taxon>
        <taxon>Gnathostomatidae</taxon>
        <taxon>Gnathostoma</taxon>
    </lineage>
</organism>
<dbReference type="PANTHER" id="PTHR10648:SF1">
    <property type="entry name" value="SERINE_THREONINE-PROTEIN PHOSPHATASE 4 REGULATORY SUBUNIT 1"/>
    <property type="match status" value="1"/>
</dbReference>
<comment type="caution">
    <text evidence="4">The sequence shown here is derived from an EMBL/GenBank/DDBJ whole genome shotgun (WGS) entry which is preliminary data.</text>
</comment>
<proteinExistence type="predicted"/>
<gene>
    <name evidence="4" type="ORF">AB6A40_000806</name>
</gene>
<evidence type="ECO:0000256" key="1">
    <source>
        <dbReference type="ARBA" id="ARBA00022737"/>
    </source>
</evidence>
<name>A0ABD6E4X1_9BILA</name>
<dbReference type="AlphaFoldDB" id="A0ABD6E4X1"/>
<evidence type="ECO:0000256" key="2">
    <source>
        <dbReference type="PROSITE-ProRule" id="PRU00103"/>
    </source>
</evidence>
<dbReference type="SUPFAM" id="SSF48371">
    <property type="entry name" value="ARM repeat"/>
    <property type="match status" value="1"/>
</dbReference>
<keyword evidence="5" id="KW-1185">Reference proteome</keyword>
<dbReference type="InterPro" id="IPR011989">
    <property type="entry name" value="ARM-like"/>
</dbReference>
<dbReference type="EMBL" id="JBGFUD010000251">
    <property type="protein sequence ID" value="MFH4974097.1"/>
    <property type="molecule type" value="Genomic_DNA"/>
</dbReference>